<keyword evidence="2 5" id="KW-0732">Signal</keyword>
<protein>
    <submittedName>
        <fullName evidence="6">Acyl-homoserine-lactone acylase</fullName>
        <ecNumber evidence="6">3.5.1.97</ecNumber>
    </submittedName>
</protein>
<feature type="signal peptide" evidence="5">
    <location>
        <begin position="1"/>
        <end position="20"/>
    </location>
</feature>
<dbReference type="Gene3D" id="2.30.120.10">
    <property type="match status" value="1"/>
</dbReference>
<accession>A0A7Y9UVP9</accession>
<reference evidence="6 7" key="1">
    <citation type="submission" date="2020-07" db="EMBL/GenBank/DDBJ databases">
        <title>Sequencing the genomes of 1000 actinobacteria strains.</title>
        <authorList>
            <person name="Klenk H.-P."/>
        </authorList>
    </citation>
    <scope>NUCLEOTIDE SEQUENCE [LARGE SCALE GENOMIC DNA]</scope>
    <source>
        <strain evidence="6 7">DSM 23819</strain>
    </source>
</reference>
<dbReference type="Pfam" id="PF01804">
    <property type="entry name" value="Penicil_amidase"/>
    <property type="match status" value="1"/>
</dbReference>
<evidence type="ECO:0000256" key="4">
    <source>
        <dbReference type="ARBA" id="ARBA00023145"/>
    </source>
</evidence>
<proteinExistence type="inferred from homology"/>
<evidence type="ECO:0000313" key="7">
    <source>
        <dbReference type="Proteomes" id="UP000540656"/>
    </source>
</evidence>
<dbReference type="InterPro" id="IPR043147">
    <property type="entry name" value="Penicillin_amidase_A-knob"/>
</dbReference>
<dbReference type="Gene3D" id="1.10.1400.10">
    <property type="match status" value="1"/>
</dbReference>
<keyword evidence="3 6" id="KW-0378">Hydrolase</keyword>
<name>A0A7Y9UVP9_9ACTN</name>
<keyword evidence="7" id="KW-1185">Reference proteome</keyword>
<dbReference type="Proteomes" id="UP000540656">
    <property type="component" value="Unassembled WGS sequence"/>
</dbReference>
<evidence type="ECO:0000256" key="3">
    <source>
        <dbReference type="ARBA" id="ARBA00022801"/>
    </source>
</evidence>
<evidence type="ECO:0000256" key="1">
    <source>
        <dbReference type="ARBA" id="ARBA00006586"/>
    </source>
</evidence>
<keyword evidence="4" id="KW-0865">Zymogen</keyword>
<dbReference type="PANTHER" id="PTHR34218:SF3">
    <property type="entry name" value="ACYL-HOMOSERINE LACTONE ACYLASE PVDQ"/>
    <property type="match status" value="1"/>
</dbReference>
<evidence type="ECO:0000256" key="2">
    <source>
        <dbReference type="ARBA" id="ARBA00022729"/>
    </source>
</evidence>
<dbReference type="EMBL" id="JACCAA010000001">
    <property type="protein sequence ID" value="NYG58335.1"/>
    <property type="molecule type" value="Genomic_DNA"/>
</dbReference>
<dbReference type="EC" id="3.5.1.97" evidence="6"/>
<dbReference type="InterPro" id="IPR023343">
    <property type="entry name" value="Penicillin_amidase_dom1"/>
</dbReference>
<dbReference type="InterPro" id="IPR043146">
    <property type="entry name" value="Penicillin_amidase_N_B-knob"/>
</dbReference>
<dbReference type="PANTHER" id="PTHR34218">
    <property type="entry name" value="PEPTIDASE S45 PENICILLIN AMIDASE"/>
    <property type="match status" value="1"/>
</dbReference>
<comment type="similarity">
    <text evidence="1">Belongs to the peptidase S45 family.</text>
</comment>
<dbReference type="InterPro" id="IPR029055">
    <property type="entry name" value="Ntn_hydrolases_N"/>
</dbReference>
<dbReference type="GO" id="GO:0016811">
    <property type="term" value="F:hydrolase activity, acting on carbon-nitrogen (but not peptide) bonds, in linear amides"/>
    <property type="evidence" value="ECO:0007669"/>
    <property type="project" value="InterPro"/>
</dbReference>
<comment type="caution">
    <text evidence="6">The sequence shown here is derived from an EMBL/GenBank/DDBJ whole genome shotgun (WGS) entry which is preliminary data.</text>
</comment>
<organism evidence="6 7">
    <name type="scientific">Nocardioides daedukensis</name>
    <dbReference type="NCBI Taxonomy" id="634462"/>
    <lineage>
        <taxon>Bacteria</taxon>
        <taxon>Bacillati</taxon>
        <taxon>Actinomycetota</taxon>
        <taxon>Actinomycetes</taxon>
        <taxon>Propionibacteriales</taxon>
        <taxon>Nocardioidaceae</taxon>
        <taxon>Nocardioides</taxon>
    </lineage>
</organism>
<gene>
    <name evidence="6" type="ORF">BJ980_001258</name>
</gene>
<dbReference type="Gene3D" id="3.60.20.10">
    <property type="entry name" value="Glutamine Phosphoribosylpyrophosphate, subunit 1, domain 1"/>
    <property type="match status" value="1"/>
</dbReference>
<dbReference type="InterPro" id="IPR002692">
    <property type="entry name" value="S45"/>
</dbReference>
<evidence type="ECO:0000313" key="6">
    <source>
        <dbReference type="EMBL" id="NYG58335.1"/>
    </source>
</evidence>
<dbReference type="GO" id="GO:0017000">
    <property type="term" value="P:antibiotic biosynthetic process"/>
    <property type="evidence" value="ECO:0007669"/>
    <property type="project" value="InterPro"/>
</dbReference>
<dbReference type="Gene3D" id="1.10.439.10">
    <property type="entry name" value="Penicillin Amidohydrolase, domain 1"/>
    <property type="match status" value="1"/>
</dbReference>
<feature type="chain" id="PRO_5031342086" evidence="5">
    <location>
        <begin position="21"/>
        <end position="793"/>
    </location>
</feature>
<sequence length="793" mass="84865">MAIALVVPLLGTLPPSGAEAAGPAYTATITTTEHGIPHIVAKDWGSLGFGSGYAAASASICTLADTLVTGRGERSLWFGAGDYDDQVAISASNLEVDTLVGDMRNRKVVEKLLTDPVRGPSARMKRMVEGYTAGLNTWIAERGRNGVTDPECRGARYLDIKASPVDLWYGLYLANIMASTGHFTHQIVSAAPASILDPGLPEVPGLPKLPTPADLAAAARGVDQDAVLAALGKDPAHTFGSNATAVGGDKSSTGRGMLLGNPHFPWRGRFRFTQQHLTIPGEYDVAGASLVGSPAVNIGFNKNVAWSHTVSTAYRFTPYEYVTIPGTQMYLGSKGLKPLERRVVDVKVRAPDGSITTVREDLFRTTEGYVIDAPDMLMPWGAATLWAIRDANAEQLRTLDTFLDMGSATSVRDLIRRQDKQGGMPWVNTIAADRKGAVVYADHSVVPNVSNAMINRCVTPVGSLLLLVAGLPGLNGALAGKQCAWANTPGVRPGAMGPENLPDAYRRDWVINANDSYWLPNPQQRLEGFSKIIGCERCVRSFRTQMVNAYPQEALAGGRKLSFTKFAAFQYENRARTAEVTRADGALDATCQAAGGGEACRVLRAWDGRSDKGSVGTHIFEEFVERLPATGIWKVPFSADDALNTPRGLDPKNAKVVRAMTQAIEALQKSGTPMDATWGSLQVAADRGASPIGIGGGSHAAGNANALSSVTPEQNSDAYRPVTYGSSHIQAVTFTATGVDARTILTYSQSENPRSKWSQDQTRMFANEQWVRFPFTAREIAAQQVTKRVVKGG</sequence>
<evidence type="ECO:0000256" key="5">
    <source>
        <dbReference type="SAM" id="SignalP"/>
    </source>
</evidence>
<dbReference type="AlphaFoldDB" id="A0A7Y9UVP9"/>
<dbReference type="SUPFAM" id="SSF56235">
    <property type="entry name" value="N-terminal nucleophile aminohydrolases (Ntn hydrolases)"/>
    <property type="match status" value="1"/>
</dbReference>